<evidence type="ECO:0000259" key="1">
    <source>
        <dbReference type="Pfam" id="PF01370"/>
    </source>
</evidence>
<keyword evidence="3" id="KW-1185">Reference proteome</keyword>
<comment type="caution">
    <text evidence="2">The sequence shown here is derived from an EMBL/GenBank/DDBJ whole genome shotgun (WGS) entry which is preliminary data.</text>
</comment>
<dbReference type="Pfam" id="PF01370">
    <property type="entry name" value="Epimerase"/>
    <property type="match status" value="1"/>
</dbReference>
<dbReference type="InterPro" id="IPR001509">
    <property type="entry name" value="Epimerase_deHydtase"/>
</dbReference>
<dbReference type="EMBL" id="QJTC01000023">
    <property type="protein sequence ID" value="PYE74890.1"/>
    <property type="molecule type" value="Genomic_DNA"/>
</dbReference>
<dbReference type="RefSeq" id="WP_110466539.1">
    <property type="nucleotide sequence ID" value="NZ_JAMOFZ010000022.1"/>
</dbReference>
<dbReference type="InterPro" id="IPR036291">
    <property type="entry name" value="NAD(P)-bd_dom_sf"/>
</dbReference>
<proteinExistence type="predicted"/>
<protein>
    <submittedName>
        <fullName evidence="2">Nucleoside-diphosphate-sugar epimerase</fullName>
    </submittedName>
</protein>
<dbReference type="OrthoDB" id="5292533at2"/>
<dbReference type="AlphaFoldDB" id="A0A318SQR6"/>
<gene>
    <name evidence="2" type="ORF">DFQ15_12333</name>
</gene>
<name>A0A318SQR6_9BURK</name>
<sequence length="305" mass="31814">MSNIFLTGATGFVGRHLAARLRADGHRVVEGISPRREPSGPDQCAVDFTRDLSAGDWLPRLAGIDAVVNAVGVLRDSPRQPIAVLHRDAPRALFDACARAGVRRVVQVSALGVDQGDTQYASTKRAADTHLLAVAARAPTDGGTALSACVVRPSVVFGKGGASSALFMNLAKLPVVVLPRPVLNARVQPVAVQDLAEAIAALLGRAADRQGVVECAGPEALPMGDLVASLRAQSGHGKAGVLPLPEPLTRLSARLGDLVPASPWCSESLAMLGTDNVADATVLQGLLERPAVHYRDLVARAWNGR</sequence>
<evidence type="ECO:0000313" key="3">
    <source>
        <dbReference type="Proteomes" id="UP000247540"/>
    </source>
</evidence>
<reference evidence="2 3" key="1">
    <citation type="submission" date="2018-06" db="EMBL/GenBank/DDBJ databases">
        <title>Genomic Encyclopedia of Type Strains, Phase III (KMG-III): the genomes of soil and plant-associated and newly described type strains.</title>
        <authorList>
            <person name="Whitman W."/>
        </authorList>
    </citation>
    <scope>NUCLEOTIDE SEQUENCE [LARGE SCALE GENOMIC DNA]</scope>
    <source>
        <strain evidence="2 3">CECT 7646</strain>
    </source>
</reference>
<dbReference type="PANTHER" id="PTHR12126:SF11">
    <property type="entry name" value="NADH DEHYDROGENASE [UBIQUINONE] 1 ALPHA SUBCOMPLEX SUBUNIT 9, MITOCHONDRIAL"/>
    <property type="match status" value="1"/>
</dbReference>
<evidence type="ECO:0000313" key="2">
    <source>
        <dbReference type="EMBL" id="PYE74890.1"/>
    </source>
</evidence>
<dbReference type="PANTHER" id="PTHR12126">
    <property type="entry name" value="NADH-UBIQUINONE OXIDOREDUCTASE 39 KDA SUBUNIT-RELATED"/>
    <property type="match status" value="1"/>
</dbReference>
<accession>A0A318SQR6</accession>
<dbReference type="SUPFAM" id="SSF51735">
    <property type="entry name" value="NAD(P)-binding Rossmann-fold domains"/>
    <property type="match status" value="1"/>
</dbReference>
<dbReference type="GO" id="GO:0044877">
    <property type="term" value="F:protein-containing complex binding"/>
    <property type="evidence" value="ECO:0007669"/>
    <property type="project" value="TreeGrafter"/>
</dbReference>
<dbReference type="Gene3D" id="3.40.50.720">
    <property type="entry name" value="NAD(P)-binding Rossmann-like Domain"/>
    <property type="match status" value="1"/>
</dbReference>
<feature type="domain" description="NAD-dependent epimerase/dehydratase" evidence="1">
    <location>
        <begin position="4"/>
        <end position="207"/>
    </location>
</feature>
<dbReference type="Proteomes" id="UP000247540">
    <property type="component" value="Unassembled WGS sequence"/>
</dbReference>
<organism evidence="2 3">
    <name type="scientific">Xylophilus ampelinus</name>
    <dbReference type="NCBI Taxonomy" id="54067"/>
    <lineage>
        <taxon>Bacteria</taxon>
        <taxon>Pseudomonadati</taxon>
        <taxon>Pseudomonadota</taxon>
        <taxon>Betaproteobacteria</taxon>
        <taxon>Burkholderiales</taxon>
        <taxon>Xylophilus</taxon>
    </lineage>
</organism>
<dbReference type="InterPro" id="IPR051207">
    <property type="entry name" value="ComplexI_NDUFA9_subunit"/>
</dbReference>